<dbReference type="GeneID" id="71986889"/>
<keyword evidence="2" id="KW-1185">Reference proteome</keyword>
<accession>A0A9Q8P9Q9</accession>
<dbReference type="SUPFAM" id="SSF55770">
    <property type="entry name" value="Profilin (actin-binding protein)"/>
    <property type="match status" value="1"/>
</dbReference>
<dbReference type="OMA" id="TINWQER"/>
<name>A0A9Q8P9Q9_PASFU</name>
<evidence type="ECO:0008006" key="3">
    <source>
        <dbReference type="Google" id="ProtNLM"/>
    </source>
</evidence>
<gene>
    <name evidence="1" type="ORF">CLAFUR5_07011</name>
</gene>
<dbReference type="RefSeq" id="XP_047762784.1">
    <property type="nucleotide sequence ID" value="XM_047906159.1"/>
</dbReference>
<dbReference type="GO" id="GO:0003779">
    <property type="term" value="F:actin binding"/>
    <property type="evidence" value="ECO:0007669"/>
    <property type="project" value="InterPro"/>
</dbReference>
<dbReference type="EMBL" id="CP090168">
    <property type="protein sequence ID" value="UJO18418.1"/>
    <property type="molecule type" value="Genomic_DNA"/>
</dbReference>
<dbReference type="KEGG" id="ffu:CLAFUR5_07011"/>
<proteinExistence type="predicted"/>
<dbReference type="InterPro" id="IPR036140">
    <property type="entry name" value="PFN_sf"/>
</dbReference>
<dbReference type="Proteomes" id="UP000756132">
    <property type="component" value="Chromosome 6"/>
</dbReference>
<reference evidence="1" key="1">
    <citation type="submission" date="2021-12" db="EMBL/GenBank/DDBJ databases">
        <authorList>
            <person name="Zaccaron A."/>
            <person name="Stergiopoulos I."/>
        </authorList>
    </citation>
    <scope>NUCLEOTIDE SEQUENCE</scope>
    <source>
        <strain evidence="1">Race5_Kim</strain>
    </source>
</reference>
<dbReference type="OrthoDB" id="10281566at2759"/>
<organism evidence="1 2">
    <name type="scientific">Passalora fulva</name>
    <name type="common">Tomato leaf mold</name>
    <name type="synonym">Cladosporium fulvum</name>
    <dbReference type="NCBI Taxonomy" id="5499"/>
    <lineage>
        <taxon>Eukaryota</taxon>
        <taxon>Fungi</taxon>
        <taxon>Dikarya</taxon>
        <taxon>Ascomycota</taxon>
        <taxon>Pezizomycotina</taxon>
        <taxon>Dothideomycetes</taxon>
        <taxon>Dothideomycetidae</taxon>
        <taxon>Mycosphaerellales</taxon>
        <taxon>Mycosphaerellaceae</taxon>
        <taxon>Fulvia</taxon>
    </lineage>
</organism>
<evidence type="ECO:0000313" key="2">
    <source>
        <dbReference type="Proteomes" id="UP000756132"/>
    </source>
</evidence>
<dbReference type="AlphaFoldDB" id="A0A9Q8P9Q9"/>
<protein>
    <recommendedName>
        <fullName evidence="3">Profilin</fullName>
    </recommendedName>
</protein>
<reference evidence="1" key="2">
    <citation type="journal article" date="2022" name="Microb. Genom.">
        <title>A chromosome-scale genome assembly of the tomato pathogen Cladosporium fulvum reveals a compartmentalized genome architecture and the presence of a dispensable chromosome.</title>
        <authorList>
            <person name="Zaccaron A.Z."/>
            <person name="Chen L.H."/>
            <person name="Samaras A."/>
            <person name="Stergiopoulos I."/>
        </authorList>
    </citation>
    <scope>NUCLEOTIDE SEQUENCE</scope>
    <source>
        <strain evidence="1">Race5_Kim</strain>
    </source>
</reference>
<evidence type="ECO:0000313" key="1">
    <source>
        <dbReference type="EMBL" id="UJO18418.1"/>
    </source>
</evidence>
<dbReference type="InterPro" id="IPR048278">
    <property type="entry name" value="PFN"/>
</dbReference>
<sequence length="143" mass="15768">MSTINWQERLTSGILPHGFTKATAYTLEPPHQLLGSTSDDFTLSEQDLATLHKLLVEQDCNQRDNALTFENGSYEVVHPGQMFALNDKSVYAVNGRTAESHGVVASKTWTSLIVAWHGNTGKSANELIRGYEEFVRSLRGTGS</sequence>
<dbReference type="Gene3D" id="3.30.450.30">
    <property type="entry name" value="Dynein light chain 2a, cytoplasmic"/>
    <property type="match status" value="1"/>
</dbReference>
<dbReference type="Pfam" id="PF00235">
    <property type="entry name" value="Profilin"/>
    <property type="match status" value="1"/>
</dbReference>